<dbReference type="GO" id="GO:0005737">
    <property type="term" value="C:cytoplasm"/>
    <property type="evidence" value="ECO:0007669"/>
    <property type="project" value="UniProtKB-SubCell"/>
</dbReference>
<dbReference type="Proteomes" id="UP000294887">
    <property type="component" value="Unassembled WGS sequence"/>
</dbReference>
<feature type="domain" description="Poly-beta-hydroxybutyrate polymerase N-terminal" evidence="9">
    <location>
        <begin position="108"/>
        <end position="279"/>
    </location>
</feature>
<feature type="compositionally biased region" description="Low complexity" evidence="7">
    <location>
        <begin position="753"/>
        <end position="771"/>
    </location>
</feature>
<evidence type="ECO:0000256" key="1">
    <source>
        <dbReference type="ARBA" id="ARBA00002344"/>
    </source>
</evidence>
<evidence type="ECO:0000256" key="4">
    <source>
        <dbReference type="ARBA" id="ARBA00022490"/>
    </source>
</evidence>
<dbReference type="GO" id="GO:0030261">
    <property type="term" value="P:chromosome condensation"/>
    <property type="evidence" value="ECO:0007669"/>
    <property type="project" value="InterPro"/>
</dbReference>
<dbReference type="InterPro" id="IPR010963">
    <property type="entry name" value="PHA_synth_I"/>
</dbReference>
<keyword evidence="6" id="KW-0012">Acyltransferase</keyword>
<protein>
    <submittedName>
        <fullName evidence="10">Class I poly(R)-hydroxyalkanoic acid synthase</fullName>
    </submittedName>
</protein>
<keyword evidence="4" id="KW-0963">Cytoplasm</keyword>
<evidence type="ECO:0000256" key="2">
    <source>
        <dbReference type="ARBA" id="ARBA00004496"/>
    </source>
</evidence>
<evidence type="ECO:0000313" key="11">
    <source>
        <dbReference type="Proteomes" id="UP000294887"/>
    </source>
</evidence>
<dbReference type="AlphaFoldDB" id="A0A4R1F4B9"/>
<dbReference type="PANTHER" id="PTHR36837">
    <property type="entry name" value="POLY(3-HYDROXYALKANOATE) POLYMERASE SUBUNIT PHAC"/>
    <property type="match status" value="1"/>
</dbReference>
<dbReference type="RefSeq" id="WP_131905743.1">
    <property type="nucleotide sequence ID" value="NZ_BAAAFU010000004.1"/>
</dbReference>
<name>A0A4R1F4B9_9GAMM</name>
<comment type="similarity">
    <text evidence="3">Belongs to the histone H1/H5 family. HCT subfamily.</text>
</comment>
<feature type="compositionally biased region" description="Basic and acidic residues" evidence="7">
    <location>
        <begin position="681"/>
        <end position="707"/>
    </location>
</feature>
<evidence type="ECO:0000256" key="5">
    <source>
        <dbReference type="ARBA" id="ARBA00022679"/>
    </source>
</evidence>
<accession>A0A4R1F4B9</accession>
<feature type="compositionally biased region" description="Low complexity" evidence="7">
    <location>
        <begin position="643"/>
        <end position="652"/>
    </location>
</feature>
<dbReference type="GO" id="GO:0030527">
    <property type="term" value="F:structural constituent of chromatin"/>
    <property type="evidence" value="ECO:0007669"/>
    <property type="project" value="InterPro"/>
</dbReference>
<keyword evidence="5" id="KW-0808">Transferase</keyword>
<evidence type="ECO:0000256" key="3">
    <source>
        <dbReference type="ARBA" id="ARBA00008424"/>
    </source>
</evidence>
<dbReference type="EMBL" id="SMFQ01000003">
    <property type="protein sequence ID" value="TCJ87472.1"/>
    <property type="molecule type" value="Genomic_DNA"/>
</dbReference>
<feature type="domain" description="AB hydrolase-1" evidence="8">
    <location>
        <begin position="281"/>
        <end position="523"/>
    </location>
</feature>
<dbReference type="Pfam" id="PF07167">
    <property type="entry name" value="PhaC_N"/>
    <property type="match status" value="1"/>
</dbReference>
<dbReference type="GO" id="GO:0042619">
    <property type="term" value="P:poly-hydroxybutyrate biosynthetic process"/>
    <property type="evidence" value="ECO:0007669"/>
    <property type="project" value="InterPro"/>
</dbReference>
<feature type="region of interest" description="Disordered" evidence="7">
    <location>
        <begin position="603"/>
        <end position="776"/>
    </location>
</feature>
<dbReference type="InterPro" id="IPR029058">
    <property type="entry name" value="AB_hydrolase_fold"/>
</dbReference>
<feature type="compositionally biased region" description="Basic and acidic residues" evidence="7">
    <location>
        <begin position="653"/>
        <end position="672"/>
    </location>
</feature>
<sequence>MSDSKQEDLNALGFGSAAEEMRNNFKHVEDLMKVFAEAHETKDMDPFKLSEAYSKWFTEAVKNPGKVMQDSMNFWTKSMQLGQQALTGAFSDSDEAKADPVITEEKGDRRFKHDDWTEKSAFNLIKQSYLLTSEYMRNSVSDVEGLDDKTAEKVKFFTERYLDSMSPTNFAATNPAVLEKVIETKGANLVHGLKNMLEDLEEGEGQLKIRMTDTSAFTLGENVATTPGKVVFQNKMFQLIQYTPSTDTVLKRPLLIVPPWINKFYIMDLQPKNSMLKWMVDQGHTVFVVSWINPDETYKEVGFEDYVTEGVVTAVDAVEQATGESEINAIGYCIGGTLLSTSLAYMKANGDNRVKSATFFTTMIDFADPGELGVFIDEGQIASLEKSMEEEGCLKGSKMSGAFNMLRANDLIWSFYVNNYLLGNDPRPFDLLYWNSDSTRMTPTMHSWYLRNMYKDNNLCKPNKLSVKGTPIDISSVDIPVCFISAVEDHIAPWLSTYSGAKLFSGDTRFILGGSGHIAGIINPPEAKKYGYRVTDTLPDDPQAWADAAEVNEGSWWPNWDSWVRPLDNETVKARAVGKGGLKAIEDAPGTYVKCKVDDPSPVVEYTKLDPAKKPKPATAKKTAAKKPTAKKAEAKKAEAKKPAANKPAATKAEAKKPAAKKVEAKKPEAKKPVAKKPATKKPEVKKAETTKPVAKKAEVKTAEVKKPAAPKAAPAAKAKPATQSKPAAKNAKPQASQAQLDLKAEAPKKPAAPKAAPVAEAKKAATAASSAKDDLTAISGVGPKVAEMLNSLGINAYSEIAAMTPKQILEKMDTLDVKNRRFDTSTWPAQAKELESKNAKKK</sequence>
<evidence type="ECO:0000313" key="10">
    <source>
        <dbReference type="EMBL" id="TCJ87472.1"/>
    </source>
</evidence>
<organism evidence="10 11">
    <name type="scientific">Cocleimonas flava</name>
    <dbReference type="NCBI Taxonomy" id="634765"/>
    <lineage>
        <taxon>Bacteria</taxon>
        <taxon>Pseudomonadati</taxon>
        <taxon>Pseudomonadota</taxon>
        <taxon>Gammaproteobacteria</taxon>
        <taxon>Thiotrichales</taxon>
        <taxon>Thiotrichaceae</taxon>
        <taxon>Cocleimonas</taxon>
    </lineage>
</organism>
<dbReference type="InterPro" id="IPR000073">
    <property type="entry name" value="AB_hydrolase_1"/>
</dbReference>
<dbReference type="SUPFAM" id="SSF53474">
    <property type="entry name" value="alpha/beta-Hydrolases"/>
    <property type="match status" value="1"/>
</dbReference>
<dbReference type="Gene3D" id="3.40.50.1820">
    <property type="entry name" value="alpha/beta hydrolase"/>
    <property type="match status" value="1"/>
</dbReference>
<dbReference type="Pfam" id="PF00561">
    <property type="entry name" value="Abhydrolase_1"/>
    <property type="match status" value="1"/>
</dbReference>
<feature type="region of interest" description="Disordered" evidence="7">
    <location>
        <begin position="824"/>
        <end position="843"/>
    </location>
</feature>
<dbReference type="OrthoDB" id="7208816at2"/>
<comment type="caution">
    <text evidence="10">The sequence shown here is derived from an EMBL/GenBank/DDBJ whole genome shotgun (WGS) entry which is preliminary data.</text>
</comment>
<dbReference type="Pfam" id="PF07382">
    <property type="entry name" value="HC2"/>
    <property type="match status" value="1"/>
</dbReference>
<feature type="compositionally biased region" description="Low complexity" evidence="7">
    <location>
        <begin position="708"/>
        <end position="730"/>
    </location>
</feature>
<proteinExistence type="inferred from homology"/>
<dbReference type="InterPro" id="IPR010941">
    <property type="entry name" value="PhaC_N"/>
</dbReference>
<evidence type="ECO:0000256" key="7">
    <source>
        <dbReference type="SAM" id="MobiDB-lite"/>
    </source>
</evidence>
<evidence type="ECO:0000259" key="8">
    <source>
        <dbReference type="Pfam" id="PF00561"/>
    </source>
</evidence>
<comment type="subcellular location">
    <subcellularLocation>
        <location evidence="2">Cytoplasm</location>
    </subcellularLocation>
</comment>
<reference evidence="10 11" key="1">
    <citation type="submission" date="2019-03" db="EMBL/GenBank/DDBJ databases">
        <title>Genomic Encyclopedia of Type Strains, Phase IV (KMG-IV): sequencing the most valuable type-strain genomes for metagenomic binning, comparative biology and taxonomic classification.</title>
        <authorList>
            <person name="Goeker M."/>
        </authorList>
    </citation>
    <scope>NUCLEOTIDE SEQUENCE [LARGE SCALE GENOMIC DNA]</scope>
    <source>
        <strain evidence="10 11">DSM 24830</strain>
    </source>
</reference>
<evidence type="ECO:0000259" key="9">
    <source>
        <dbReference type="Pfam" id="PF07167"/>
    </source>
</evidence>
<feature type="compositionally biased region" description="Basic and acidic residues" evidence="7">
    <location>
        <begin position="631"/>
        <end position="642"/>
    </location>
</feature>
<evidence type="ECO:0000256" key="6">
    <source>
        <dbReference type="ARBA" id="ARBA00023315"/>
    </source>
</evidence>
<dbReference type="InterPro" id="IPR009970">
    <property type="entry name" value="HC2"/>
</dbReference>
<gene>
    <name evidence="10" type="ORF">EV695_1982</name>
</gene>
<comment type="function">
    <text evidence="1">Might have a role in establishing the nucleoid structure of elementary bodies.</text>
</comment>
<dbReference type="PANTHER" id="PTHR36837:SF5">
    <property type="entry name" value="POLY-3-HYDROXYBUTYRATE SYNTHASE"/>
    <property type="match status" value="1"/>
</dbReference>
<feature type="compositionally biased region" description="Basic and acidic residues" evidence="7">
    <location>
        <begin position="833"/>
        <end position="843"/>
    </location>
</feature>
<dbReference type="NCBIfam" id="TIGR01838">
    <property type="entry name" value="PHA_synth_I"/>
    <property type="match status" value="1"/>
</dbReference>
<dbReference type="GO" id="GO:0016746">
    <property type="term" value="F:acyltransferase activity"/>
    <property type="evidence" value="ECO:0007669"/>
    <property type="project" value="UniProtKB-KW"/>
</dbReference>
<dbReference type="GO" id="GO:0003677">
    <property type="term" value="F:DNA binding"/>
    <property type="evidence" value="ECO:0007669"/>
    <property type="project" value="InterPro"/>
</dbReference>
<dbReference type="Gene3D" id="1.10.150.20">
    <property type="entry name" value="5' to 3' exonuclease, C-terminal subdomain"/>
    <property type="match status" value="1"/>
</dbReference>
<dbReference type="InterPro" id="IPR051321">
    <property type="entry name" value="PHA/PHB_synthase"/>
</dbReference>
<keyword evidence="11" id="KW-1185">Reference proteome</keyword>